<organism evidence="1 2">
    <name type="scientific">Methylocella silvestris</name>
    <dbReference type="NCBI Taxonomy" id="199596"/>
    <lineage>
        <taxon>Bacteria</taxon>
        <taxon>Pseudomonadati</taxon>
        <taxon>Pseudomonadota</taxon>
        <taxon>Alphaproteobacteria</taxon>
        <taxon>Hyphomicrobiales</taxon>
        <taxon>Beijerinckiaceae</taxon>
        <taxon>Methylocella</taxon>
    </lineage>
</organism>
<dbReference type="Proteomes" id="UP000236286">
    <property type="component" value="Unassembled WGS sequence"/>
</dbReference>
<reference evidence="1 2" key="1">
    <citation type="submission" date="2017-10" db="EMBL/GenBank/DDBJ databases">
        <title>Genome announcement of Methylocella silvestris TVC from permafrost.</title>
        <authorList>
            <person name="Wang J."/>
            <person name="Geng K."/>
            <person name="Ul-Haque F."/>
            <person name="Crombie A.T."/>
            <person name="Street L.E."/>
            <person name="Wookey P.A."/>
            <person name="Murrell J.C."/>
            <person name="Pratscher J."/>
        </authorList>
    </citation>
    <scope>NUCLEOTIDE SEQUENCE [LARGE SCALE GENOMIC DNA]</scope>
    <source>
        <strain evidence="1 2">TVC</strain>
    </source>
</reference>
<dbReference type="OrthoDB" id="9815497at2"/>
<dbReference type="RefSeq" id="WP_102842007.1">
    <property type="nucleotide sequence ID" value="NZ_PDZR01000001.1"/>
</dbReference>
<protein>
    <submittedName>
        <fullName evidence="1">Xanthine dehydrogenase</fullName>
    </submittedName>
</protein>
<evidence type="ECO:0000313" key="2">
    <source>
        <dbReference type="Proteomes" id="UP000236286"/>
    </source>
</evidence>
<accession>A0A2J7TLQ4</accession>
<dbReference type="AlphaFoldDB" id="A0A2J7TLQ4"/>
<name>A0A2J7TLQ4_METSI</name>
<comment type="caution">
    <text evidence="1">The sequence shown here is derived from an EMBL/GenBank/DDBJ whole genome shotgun (WGS) entry which is preliminary data.</text>
</comment>
<sequence length="280" mass="29489">MVDYSHFPPGRSSRPFAVILGVNEVASAIAVHLHRSGWSAALSRDSNPPVYRRGMSFHDALFGDRAMIAAISGARAETGLEVLAAVARPDCVAVTTLGLLDLLVLRQLDLVIDARLQPLALRPDLRNLARLTIGVGPGFDAKLNCDVAVPLAQTAAVKIAGGAAETTAADPKNFVFAHRRGSWRTAVDLGSRAFRGFVVGHVGGEPLAAAADGILIGIVRDGTEVVEGDVLAEVDPRTRQAAWTGMDPAGRLTAKAVMRALQKNATPTLKRSAVIAQDAR</sequence>
<proteinExistence type="predicted"/>
<evidence type="ECO:0000313" key="1">
    <source>
        <dbReference type="EMBL" id="PNG27701.1"/>
    </source>
</evidence>
<dbReference type="EMBL" id="PDZR01000001">
    <property type="protein sequence ID" value="PNG27701.1"/>
    <property type="molecule type" value="Genomic_DNA"/>
</dbReference>
<gene>
    <name evidence="1" type="ORF">CR492_01965</name>
</gene>